<dbReference type="AlphaFoldDB" id="A0A0P8BNI4"/>
<evidence type="ECO:0000313" key="2">
    <source>
        <dbReference type="EMBL" id="SCC81702.1"/>
    </source>
</evidence>
<sequence>MSDLKRIIVVDNGDREPQAALSAELAELGYASITTSVEAAPHVFASIVEPDAVLLDIPGASDARTDAAFAAFADRLERTHPDIPVIRHEGAGTGLSNANLATLQTRIGLAATFANPVKPPRL</sequence>
<name>A0A0P8BNI4_9HYPH</name>
<dbReference type="RefSeq" id="WP_074445345.1">
    <property type="nucleotide sequence ID" value="NZ_FMBM01000002.1"/>
</dbReference>
<evidence type="ECO:0000313" key="4">
    <source>
        <dbReference type="Proteomes" id="UP000182800"/>
    </source>
</evidence>
<dbReference type="STRING" id="1653334.GA0071312_2663"/>
<proteinExistence type="predicted"/>
<protein>
    <recommendedName>
        <fullName evidence="5">Response regulatory domain-containing protein</fullName>
    </recommendedName>
</protein>
<organism evidence="1 3">
    <name type="scientific">Saliniramus fredricksonii</name>
    <dbReference type="NCBI Taxonomy" id="1653334"/>
    <lineage>
        <taxon>Bacteria</taxon>
        <taxon>Pseudomonadati</taxon>
        <taxon>Pseudomonadota</taxon>
        <taxon>Alphaproteobacteria</taxon>
        <taxon>Hyphomicrobiales</taxon>
        <taxon>Salinarimonadaceae</taxon>
        <taxon>Saliniramus</taxon>
    </lineage>
</organism>
<dbReference type="Proteomes" id="UP000182800">
    <property type="component" value="Unassembled WGS sequence"/>
</dbReference>
<dbReference type="Proteomes" id="UP000050497">
    <property type="component" value="Unassembled WGS sequence"/>
</dbReference>
<gene>
    <name evidence="2" type="ORF">GA0071312_2663</name>
    <name evidence="1" type="ORF">HLUCCO17_07255</name>
</gene>
<evidence type="ECO:0000313" key="1">
    <source>
        <dbReference type="EMBL" id="KPQ11172.1"/>
    </source>
</evidence>
<dbReference type="EMBL" id="LJSX01000009">
    <property type="protein sequence ID" value="KPQ11172.1"/>
    <property type="molecule type" value="Genomic_DNA"/>
</dbReference>
<reference evidence="2 4" key="2">
    <citation type="submission" date="2016-08" db="EMBL/GenBank/DDBJ databases">
        <authorList>
            <person name="Varghese N."/>
            <person name="Submissions Spin"/>
        </authorList>
    </citation>
    <scope>NUCLEOTIDE SEQUENCE [LARGE SCALE GENOMIC DNA]</scope>
    <source>
        <strain evidence="2 4">HL-109</strain>
    </source>
</reference>
<keyword evidence="4" id="KW-1185">Reference proteome</keyword>
<comment type="caution">
    <text evidence="1">The sequence shown here is derived from an EMBL/GenBank/DDBJ whole genome shotgun (WGS) entry which is preliminary data.</text>
</comment>
<reference evidence="1 3" key="1">
    <citation type="submission" date="2015-09" db="EMBL/GenBank/DDBJ databases">
        <title>Identification and resolution of microdiversity through metagenomic sequencing of parallel consortia.</title>
        <authorList>
            <person name="Nelson W.C."/>
            <person name="Romine M.F."/>
            <person name="Lindemann S.R."/>
        </authorList>
    </citation>
    <scope>NUCLEOTIDE SEQUENCE [LARGE SCALE GENOMIC DNA]</scope>
    <source>
        <strain evidence="1">HL-109</strain>
    </source>
</reference>
<evidence type="ECO:0008006" key="5">
    <source>
        <dbReference type="Google" id="ProtNLM"/>
    </source>
</evidence>
<evidence type="ECO:0000313" key="3">
    <source>
        <dbReference type="Proteomes" id="UP000050497"/>
    </source>
</evidence>
<dbReference type="OrthoDB" id="8018850at2"/>
<dbReference type="EMBL" id="FMBM01000002">
    <property type="protein sequence ID" value="SCC81702.1"/>
    <property type="molecule type" value="Genomic_DNA"/>
</dbReference>
<accession>A0A0P8BNI4</accession>